<dbReference type="CDD" id="cd00082">
    <property type="entry name" value="HisKA"/>
    <property type="match status" value="2"/>
</dbReference>
<dbReference type="Pfam" id="PF00072">
    <property type="entry name" value="Response_reg"/>
    <property type="match status" value="2"/>
</dbReference>
<dbReference type="Gene3D" id="3.30.565.10">
    <property type="entry name" value="Histidine kinase-like ATPase, C-terminal domain"/>
    <property type="match status" value="2"/>
</dbReference>
<accession>A0A9X5I4W1</accession>
<evidence type="ECO:0000256" key="3">
    <source>
        <dbReference type="ARBA" id="ARBA00012438"/>
    </source>
</evidence>
<feature type="domain" description="Response regulatory" evidence="14">
    <location>
        <begin position="639"/>
        <end position="754"/>
    </location>
</feature>
<dbReference type="CDD" id="cd00130">
    <property type="entry name" value="PAS"/>
    <property type="match status" value="1"/>
</dbReference>
<reference evidence="17 18" key="1">
    <citation type="journal article" date="2015" name="Genome Announc.">
        <title>Draft Genome Sequence of the Terrestrial Cyanobacterium Scytonema millei VB511283, Isolated from Eastern India.</title>
        <authorList>
            <person name="Sen D."/>
            <person name="Chandrababunaidu M.M."/>
            <person name="Singh D."/>
            <person name="Sanghi N."/>
            <person name="Ghorai A."/>
            <person name="Mishra G.P."/>
            <person name="Madduluri M."/>
            <person name="Adhikary S.P."/>
            <person name="Tripathy S."/>
        </authorList>
    </citation>
    <scope>NUCLEOTIDE SEQUENCE [LARGE SCALE GENOMIC DNA]</scope>
    <source>
        <strain evidence="17 18">VB511283</strain>
    </source>
</reference>
<evidence type="ECO:0000256" key="12">
    <source>
        <dbReference type="SAM" id="MobiDB-lite"/>
    </source>
</evidence>
<dbReference type="PANTHER" id="PTHR43547:SF2">
    <property type="entry name" value="HYBRID SIGNAL TRANSDUCTION HISTIDINE KINASE C"/>
    <property type="match status" value="1"/>
</dbReference>
<dbReference type="CDD" id="cd17574">
    <property type="entry name" value="REC_OmpR"/>
    <property type="match status" value="1"/>
</dbReference>
<evidence type="ECO:0000259" key="16">
    <source>
        <dbReference type="PROSITE" id="PS50113"/>
    </source>
</evidence>
<dbReference type="CDD" id="cd16922">
    <property type="entry name" value="HATPase_EvgS-ArcB-TorS-like"/>
    <property type="match status" value="2"/>
</dbReference>
<evidence type="ECO:0000256" key="9">
    <source>
        <dbReference type="ARBA" id="ARBA00023012"/>
    </source>
</evidence>
<evidence type="ECO:0000259" key="14">
    <source>
        <dbReference type="PROSITE" id="PS50110"/>
    </source>
</evidence>
<feature type="domain" description="Histidine kinase" evidence="13">
    <location>
        <begin position="921"/>
        <end position="1159"/>
    </location>
</feature>
<evidence type="ECO:0000256" key="5">
    <source>
        <dbReference type="ARBA" id="ARBA00022679"/>
    </source>
</evidence>
<dbReference type="Pfam" id="PF08447">
    <property type="entry name" value="PAS_3"/>
    <property type="match status" value="1"/>
</dbReference>
<evidence type="ECO:0000259" key="13">
    <source>
        <dbReference type="PROSITE" id="PS50109"/>
    </source>
</evidence>
<dbReference type="SMART" id="SM00387">
    <property type="entry name" value="HATPase_c"/>
    <property type="match status" value="2"/>
</dbReference>
<dbReference type="Pfam" id="PF13185">
    <property type="entry name" value="GAF_2"/>
    <property type="match status" value="1"/>
</dbReference>
<dbReference type="InterPro" id="IPR011006">
    <property type="entry name" value="CheY-like_superfamily"/>
</dbReference>
<dbReference type="GO" id="GO:0005524">
    <property type="term" value="F:ATP binding"/>
    <property type="evidence" value="ECO:0007669"/>
    <property type="project" value="UniProtKB-KW"/>
</dbReference>
<dbReference type="InterPro" id="IPR003594">
    <property type="entry name" value="HATPase_dom"/>
</dbReference>
<dbReference type="SUPFAM" id="SSF55874">
    <property type="entry name" value="ATPase domain of HSP90 chaperone/DNA topoisomerase II/histidine kinase"/>
    <property type="match status" value="2"/>
</dbReference>
<dbReference type="PROSITE" id="PS50112">
    <property type="entry name" value="PAS"/>
    <property type="match status" value="1"/>
</dbReference>
<name>A0A9X5I4W1_9CYAN</name>
<dbReference type="FunFam" id="3.30.565.10:FF:000037">
    <property type="entry name" value="Hybrid sensor histidine kinase/response regulator"/>
    <property type="match status" value="1"/>
</dbReference>
<keyword evidence="18" id="KW-1185">Reference proteome</keyword>
<dbReference type="Gene3D" id="3.30.450.20">
    <property type="entry name" value="PAS domain"/>
    <property type="match status" value="2"/>
</dbReference>
<dbReference type="PROSITE" id="PS50109">
    <property type="entry name" value="HIS_KIN"/>
    <property type="match status" value="2"/>
</dbReference>
<evidence type="ECO:0000256" key="10">
    <source>
        <dbReference type="ARBA" id="ARBA00074306"/>
    </source>
</evidence>
<dbReference type="EC" id="2.7.13.3" evidence="3"/>
<sequence>MASNNNGIFSGGEMAARINAFNWSQTPLGAIESWSPSLKSLVKTLLASRYPMVLTWGADFTQFYNDAYSQLIGDKHPAALGIDIRITLAEAWDTLGPTIEAVMTSGVASWIPALLLVLERSGYREESYFSVSHAPAEDDSGQIVGMLAVCSEVTQQVLGERRLRLLQDLAAKVDQTQSVESTCHDAIAAIAMHPMDVPFALLYLRESDGKTLTLHGAVGLSAGAAASLHSVELGTESNDIWSLAAAASGKTILIEAVDPYATVLGGPWNEPVRSALAMPIASSRQTAPLGVLVVGTSPNRALDEGYRSFYELLAGQVSVLVRNAGAYEEERRRAEALAQLDRAKTTFFSNVSHEFRTPLTLMLGPTGEALADVVSPLPPRQRQRIEVVQRNSLRLLKLVNTLLDFSRIEAGRIQANYQPTDLSTYTTELASVFRSAIEAAGMQLRSDCPPLPELVYVDRDMWEKIVLNLLSNAFKFTFEGEITVSLRWQSNQVQLLVSDTGIGIPETELPRLFERFYRVEGSRGRSYEGSGIGLSLVRELVQLHSGTIDVKSVVDRGTTFTIAIPTGLAHLPSDRIDVTSTIASTAIGASSYIEEAWRWLPQDGTRQESPTPYSPTPVPSTGGTRATDWLLPSPPSSVRILLVDDNADMRDYIRHLLGDRYAIEAVADGKTALEAVRRQVPALVISDVMMPRLDGFGLLQALRADSQTREVPVILLSARAGEDSRVEGLERGADDYLIKPFSARELLARVEANLQLGQLRQQARRESEDRLRLAIESAQLGTWDFNPIAGTLTWDEQCKAMFGLPPDAEVSYEIFLAGLHPDDRDRMHQAVQRAIHPASDGKLDTEYRTLGIEDGKERWITAKGQAYFNSAGEAVRFIGTVLDITQKKQVEVEREQLLASERAARAQAEAANRIKDEFLAVLSHELRTPLNPILGWTKLLKSGRCDATKTQQALDAIERNAQLQAQLIEDLLDVSSILQGKLTLNVAPIDLAGAIANAIDTMRLAANAKSIQIQAQLPPAVPFVVGDAARLQQVVWNLLSNAIKFTPAGGRIEVRLEQGERGVWGDGEENSSLSSHTSHTSYAQIAVSDTGIGIQPEFLPHVFEYFRQADSSTTRKFGGLGLGLAIARQIVELHGGTISVDSLGEGQGTTFTVRLPIQKPVPKQLMKPLELSDRTSIPAPLEGLRILVVDDELDSLELISFVLQQEGAAVTDASSVSEALQALTKTNYDVLISDIGMPDLDGYQLIRQMRSLPPEQGRQIGAVSEAMPKAIALTAYAGELNQKQVLAAGFQMHISKPVEPEELIGAIVNLIQRD</sequence>
<dbReference type="SUPFAM" id="SSF55781">
    <property type="entry name" value="GAF domain-like"/>
    <property type="match status" value="1"/>
</dbReference>
<keyword evidence="5" id="KW-0808">Transferase</keyword>
<evidence type="ECO:0000313" key="18">
    <source>
        <dbReference type="Proteomes" id="UP000031532"/>
    </source>
</evidence>
<keyword evidence="6" id="KW-0547">Nucleotide-binding</keyword>
<dbReference type="InterPro" id="IPR003018">
    <property type="entry name" value="GAF"/>
</dbReference>
<dbReference type="InterPro" id="IPR001789">
    <property type="entry name" value="Sig_transdc_resp-reg_receiver"/>
</dbReference>
<dbReference type="InterPro" id="IPR003661">
    <property type="entry name" value="HisK_dim/P_dom"/>
</dbReference>
<dbReference type="InterPro" id="IPR035965">
    <property type="entry name" value="PAS-like_dom_sf"/>
</dbReference>
<evidence type="ECO:0000313" key="17">
    <source>
        <dbReference type="EMBL" id="NHC35326.1"/>
    </source>
</evidence>
<comment type="caution">
    <text evidence="17">The sequence shown here is derived from an EMBL/GenBank/DDBJ whole genome shotgun (WGS) entry which is preliminary data.</text>
</comment>
<dbReference type="SMART" id="SM00448">
    <property type="entry name" value="REC"/>
    <property type="match status" value="2"/>
</dbReference>
<dbReference type="FunFam" id="1.10.287.130:FF:000045">
    <property type="entry name" value="Two-component system sensor histidine kinase/response regulator"/>
    <property type="match status" value="1"/>
</dbReference>
<dbReference type="SUPFAM" id="SSF55785">
    <property type="entry name" value="PYP-like sensor domain (PAS domain)"/>
    <property type="match status" value="1"/>
</dbReference>
<keyword evidence="9" id="KW-0902">Two-component regulatory system</keyword>
<organism evidence="17 18">
    <name type="scientific">Scytonema millei VB511283</name>
    <dbReference type="NCBI Taxonomy" id="1245923"/>
    <lineage>
        <taxon>Bacteria</taxon>
        <taxon>Bacillati</taxon>
        <taxon>Cyanobacteriota</taxon>
        <taxon>Cyanophyceae</taxon>
        <taxon>Nostocales</taxon>
        <taxon>Scytonemataceae</taxon>
        <taxon>Scytonema</taxon>
    </lineage>
</organism>
<feature type="domain" description="Response regulatory" evidence="14">
    <location>
        <begin position="1185"/>
        <end position="1311"/>
    </location>
</feature>
<gene>
    <name evidence="17" type="ORF">QH73_0011760</name>
</gene>
<evidence type="ECO:0000256" key="11">
    <source>
        <dbReference type="PROSITE-ProRule" id="PRU00169"/>
    </source>
</evidence>
<dbReference type="InterPro" id="IPR000014">
    <property type="entry name" value="PAS"/>
</dbReference>
<dbReference type="PANTHER" id="PTHR43547">
    <property type="entry name" value="TWO-COMPONENT HISTIDINE KINASE"/>
    <property type="match status" value="1"/>
</dbReference>
<dbReference type="OrthoDB" id="9796100at2"/>
<feature type="domain" description="Histidine kinase" evidence="13">
    <location>
        <begin position="350"/>
        <end position="568"/>
    </location>
</feature>
<dbReference type="Proteomes" id="UP000031532">
    <property type="component" value="Unassembled WGS sequence"/>
</dbReference>
<comment type="similarity">
    <text evidence="2">In the N-terminal section; belongs to the phytochrome family.</text>
</comment>
<dbReference type="SMART" id="SM00388">
    <property type="entry name" value="HisKA"/>
    <property type="match status" value="2"/>
</dbReference>
<dbReference type="SMART" id="SM00091">
    <property type="entry name" value="PAS"/>
    <property type="match status" value="1"/>
</dbReference>
<evidence type="ECO:0000256" key="4">
    <source>
        <dbReference type="ARBA" id="ARBA00022553"/>
    </source>
</evidence>
<dbReference type="Gene3D" id="2.10.70.100">
    <property type="match status" value="1"/>
</dbReference>
<dbReference type="CDD" id="cd17580">
    <property type="entry name" value="REC_2_DhkD-like"/>
    <property type="match status" value="1"/>
</dbReference>
<dbReference type="Gene3D" id="3.30.450.40">
    <property type="match status" value="1"/>
</dbReference>
<keyword evidence="8" id="KW-0067">ATP-binding</keyword>
<evidence type="ECO:0000256" key="7">
    <source>
        <dbReference type="ARBA" id="ARBA00022777"/>
    </source>
</evidence>
<comment type="catalytic activity">
    <reaction evidence="1">
        <text>ATP + protein L-histidine = ADP + protein N-phospho-L-histidine.</text>
        <dbReference type="EC" id="2.7.13.3"/>
    </reaction>
</comment>
<dbReference type="PROSITE" id="PS50113">
    <property type="entry name" value="PAC"/>
    <property type="match status" value="1"/>
</dbReference>
<dbReference type="SUPFAM" id="SSF52172">
    <property type="entry name" value="CheY-like"/>
    <property type="match status" value="2"/>
</dbReference>
<dbReference type="Gene3D" id="3.40.50.2300">
    <property type="match status" value="2"/>
</dbReference>
<proteinExistence type="inferred from homology"/>
<dbReference type="GO" id="GO:0000155">
    <property type="term" value="F:phosphorelay sensor kinase activity"/>
    <property type="evidence" value="ECO:0007669"/>
    <property type="project" value="InterPro"/>
</dbReference>
<dbReference type="InterPro" id="IPR004358">
    <property type="entry name" value="Sig_transdc_His_kin-like_C"/>
</dbReference>
<dbReference type="InterPro" id="IPR036890">
    <property type="entry name" value="HATPase_C_sf"/>
</dbReference>
<dbReference type="InterPro" id="IPR029016">
    <property type="entry name" value="GAF-like_dom_sf"/>
</dbReference>
<feature type="domain" description="PAC" evidence="16">
    <location>
        <begin position="843"/>
        <end position="896"/>
    </location>
</feature>
<evidence type="ECO:0000259" key="15">
    <source>
        <dbReference type="PROSITE" id="PS50112"/>
    </source>
</evidence>
<dbReference type="FunFam" id="3.30.565.10:FF:000010">
    <property type="entry name" value="Sensor histidine kinase RcsC"/>
    <property type="match status" value="1"/>
</dbReference>
<dbReference type="InterPro" id="IPR000700">
    <property type="entry name" value="PAS-assoc_C"/>
</dbReference>
<evidence type="ECO:0000256" key="8">
    <source>
        <dbReference type="ARBA" id="ARBA00022840"/>
    </source>
</evidence>
<feature type="domain" description="PAS" evidence="15">
    <location>
        <begin position="767"/>
        <end position="838"/>
    </location>
</feature>
<protein>
    <recommendedName>
        <fullName evidence="10">Circadian input-output histidine kinase CikA</fullName>
        <ecNumber evidence="3">2.7.13.3</ecNumber>
    </recommendedName>
</protein>
<evidence type="ECO:0000256" key="6">
    <source>
        <dbReference type="ARBA" id="ARBA00022741"/>
    </source>
</evidence>
<dbReference type="InterPro" id="IPR005467">
    <property type="entry name" value="His_kinase_dom"/>
</dbReference>
<dbReference type="SUPFAM" id="SSF47384">
    <property type="entry name" value="Homodimeric domain of signal transducing histidine kinase"/>
    <property type="match status" value="2"/>
</dbReference>
<evidence type="ECO:0000256" key="1">
    <source>
        <dbReference type="ARBA" id="ARBA00000085"/>
    </source>
</evidence>
<feature type="region of interest" description="Disordered" evidence="12">
    <location>
        <begin position="603"/>
        <end position="629"/>
    </location>
</feature>
<feature type="modified residue" description="4-aspartylphosphate" evidence="11">
    <location>
        <position position="687"/>
    </location>
</feature>
<keyword evidence="4 11" id="KW-0597">Phosphoprotein</keyword>
<dbReference type="Gene3D" id="1.10.287.130">
    <property type="match status" value="2"/>
</dbReference>
<dbReference type="PRINTS" id="PR00344">
    <property type="entry name" value="BCTRLSENSOR"/>
</dbReference>
<dbReference type="InterPro" id="IPR013655">
    <property type="entry name" value="PAS_fold_3"/>
</dbReference>
<evidence type="ECO:0000256" key="2">
    <source>
        <dbReference type="ARBA" id="ARBA00006402"/>
    </source>
</evidence>
<dbReference type="NCBIfam" id="TIGR00229">
    <property type="entry name" value="sensory_box"/>
    <property type="match status" value="1"/>
</dbReference>
<dbReference type="PROSITE" id="PS50110">
    <property type="entry name" value="RESPONSE_REGULATORY"/>
    <property type="match status" value="2"/>
</dbReference>
<keyword evidence="7" id="KW-0418">Kinase</keyword>
<feature type="modified residue" description="4-aspartylphosphate" evidence="11">
    <location>
        <position position="1234"/>
    </location>
</feature>
<dbReference type="Pfam" id="PF02518">
    <property type="entry name" value="HATPase_c"/>
    <property type="match status" value="2"/>
</dbReference>
<dbReference type="InterPro" id="IPR036097">
    <property type="entry name" value="HisK_dim/P_sf"/>
</dbReference>
<dbReference type="Pfam" id="PF00512">
    <property type="entry name" value="HisKA"/>
    <property type="match status" value="2"/>
</dbReference>
<dbReference type="EMBL" id="JTJC03000003">
    <property type="protein sequence ID" value="NHC35326.1"/>
    <property type="molecule type" value="Genomic_DNA"/>
</dbReference>